<comment type="caution">
    <text evidence="7">The sequence shown here is derived from an EMBL/GenBank/DDBJ whole genome shotgun (WGS) entry which is preliminary data.</text>
</comment>
<evidence type="ECO:0000256" key="2">
    <source>
        <dbReference type="ARBA" id="ARBA00022703"/>
    </source>
</evidence>
<feature type="domain" description="Peptidase C14 caspase" evidence="6">
    <location>
        <begin position="240"/>
        <end position="438"/>
    </location>
</feature>
<dbReference type="GO" id="GO:0004197">
    <property type="term" value="F:cysteine-type endopeptidase activity"/>
    <property type="evidence" value="ECO:0007669"/>
    <property type="project" value="InterPro"/>
</dbReference>
<keyword evidence="7" id="KW-0645">Protease</keyword>
<feature type="compositionally biased region" description="Low complexity" evidence="5">
    <location>
        <begin position="104"/>
        <end position="137"/>
    </location>
</feature>
<sequence length="941" mass="104484">MSFSSSSLAISNDDIDPAILADVTRVVQELMRMQQLELEQQQQQQQEDKYNHNINRNDDAMDDSSSISHEFHCPDSLDHADKMEVDVSLPIHEDKEVRESQTKDQSSLLSSSSSSSFSSSSIISPSSQSSRDSPASSIAPQSSLLVPPSSKTSSALSINTKSGSDQVLIDPLPGQKTPTRATSSATGPTNGPDEETHKYYEHDSTNKNAKGANTTIRVSGLSETAIIPRSITPTPSRPRRKKALLIGINYFGDPNQLLGCINDTRDVFGFLNGYFGFRYQDTIMLTDDQVYEDKRPTGANIRYWMKWLVKDAEPQDSLFFHYAGHGGRIKDFSYNGKAEHLGDESDGYDEIIYPCDYLRSGIISDDEMYDLMVKELPEGVQLTALVDACHSGTMLDLPYVYNGNHVTALEKVTRKKVGAMAAMSAENDTVFESTGSNNGVQTMTTTTTTTTTTITTRNADGTDFIVKQVTNGTAMTTDGNLAPPGGLPPINPKEGGSPLLCGKTHSKRSISSTEDGVDDNSDIDALNDDMIPTLTISDSKDSQPYSSFSLSVEPASDNSDSECLKPSAKKRSRSTNNNAAVNQVDVYMEEEVSVMSDNRGIECSPAPIEIMEVVEANPNEEKQIVGTQSTETQDAGEQSEEDEEGMHEARRMAMFRKTKGNVVMFSGCRDDQASADIRASAKDAAIISNHHKSLNGGTASWSPPSMENDGSNPLGYSLPQPYSTPLARGAVSYAWIQCLSQKTNQTYEELLISMRHFMKQRDLEQIPQLGSGMPMDMRTENSRQQSSFFWHYLTVWSSVDTENEIGPRITSDATAPEDREEKALFHHHYRHDIIKQQQDDKKERPPLAQQLEKQRLKKQRKLENAERARKKEQKRFRQAAKLLRIQQLDMEPFLALISTNNARLTVLNSKEFARFCHVKEAEEEEEEEDSSSFLVEWITGP</sequence>
<feature type="compositionally biased region" description="Polar residues" evidence="5">
    <location>
        <begin position="534"/>
        <end position="550"/>
    </location>
</feature>
<keyword evidence="2" id="KW-0053">Apoptosis</keyword>
<feature type="compositionally biased region" description="Polar residues" evidence="5">
    <location>
        <begin position="625"/>
        <end position="636"/>
    </location>
</feature>
<evidence type="ECO:0000256" key="4">
    <source>
        <dbReference type="SAM" id="Coils"/>
    </source>
</evidence>
<feature type="compositionally biased region" description="Polar residues" evidence="5">
    <location>
        <begin position="695"/>
        <end position="711"/>
    </location>
</feature>
<proteinExistence type="inferred from homology"/>
<organism evidence="7 8">
    <name type="scientific">Entomortierella chlamydospora</name>
    <dbReference type="NCBI Taxonomy" id="101097"/>
    <lineage>
        <taxon>Eukaryota</taxon>
        <taxon>Fungi</taxon>
        <taxon>Fungi incertae sedis</taxon>
        <taxon>Mucoromycota</taxon>
        <taxon>Mortierellomycotina</taxon>
        <taxon>Mortierellomycetes</taxon>
        <taxon>Mortierellales</taxon>
        <taxon>Mortierellaceae</taxon>
        <taxon>Entomortierella</taxon>
    </lineage>
</organism>
<dbReference type="GO" id="GO:0006915">
    <property type="term" value="P:apoptotic process"/>
    <property type="evidence" value="ECO:0007669"/>
    <property type="project" value="UniProtKB-KW"/>
</dbReference>
<feature type="coiled-coil region" evidence="4">
    <location>
        <begin position="26"/>
        <end position="53"/>
    </location>
</feature>
<dbReference type="InterPro" id="IPR011600">
    <property type="entry name" value="Pept_C14_caspase"/>
</dbReference>
<dbReference type="Pfam" id="PF00656">
    <property type="entry name" value="Peptidase_C14"/>
    <property type="match status" value="1"/>
</dbReference>
<keyword evidence="8" id="KW-1185">Reference proteome</keyword>
<evidence type="ECO:0000313" key="7">
    <source>
        <dbReference type="EMBL" id="KAG0014927.1"/>
    </source>
</evidence>
<keyword evidence="4" id="KW-0175">Coiled coil</keyword>
<evidence type="ECO:0000256" key="5">
    <source>
        <dbReference type="SAM" id="MobiDB-lite"/>
    </source>
</evidence>
<feature type="compositionally biased region" description="Polar residues" evidence="5">
    <location>
        <begin position="138"/>
        <end position="165"/>
    </location>
</feature>
<dbReference type="InterPro" id="IPR029030">
    <property type="entry name" value="Caspase-like_dom_sf"/>
</dbReference>
<feature type="region of interest" description="Disordered" evidence="5">
    <location>
        <begin position="91"/>
        <end position="210"/>
    </location>
</feature>
<keyword evidence="3" id="KW-0378">Hydrolase</keyword>
<dbReference type="PANTHER" id="PTHR48104">
    <property type="entry name" value="METACASPASE-4"/>
    <property type="match status" value="1"/>
</dbReference>
<feature type="region of interest" description="Disordered" evidence="5">
    <location>
        <begin position="853"/>
        <end position="873"/>
    </location>
</feature>
<comment type="similarity">
    <text evidence="1">Belongs to the peptidase C14B family.</text>
</comment>
<keyword evidence="3" id="KW-0788">Thiol protease</keyword>
<dbReference type="InterPro" id="IPR050452">
    <property type="entry name" value="Metacaspase"/>
</dbReference>
<dbReference type="GO" id="GO:0005737">
    <property type="term" value="C:cytoplasm"/>
    <property type="evidence" value="ECO:0007669"/>
    <property type="project" value="TreeGrafter"/>
</dbReference>
<accession>A0A9P6MVG0</accession>
<name>A0A9P6MVG0_9FUNG</name>
<evidence type="ECO:0000313" key="8">
    <source>
        <dbReference type="Proteomes" id="UP000703661"/>
    </source>
</evidence>
<dbReference type="Gene3D" id="3.40.50.12660">
    <property type="match status" value="2"/>
</dbReference>
<dbReference type="Proteomes" id="UP000703661">
    <property type="component" value="Unassembled WGS sequence"/>
</dbReference>
<feature type="region of interest" description="Disordered" evidence="5">
    <location>
        <begin position="692"/>
        <end position="712"/>
    </location>
</feature>
<reference evidence="7" key="1">
    <citation type="journal article" date="2020" name="Fungal Divers.">
        <title>Resolving the Mortierellaceae phylogeny through synthesis of multi-gene phylogenetics and phylogenomics.</title>
        <authorList>
            <person name="Vandepol N."/>
            <person name="Liber J."/>
            <person name="Desiro A."/>
            <person name="Na H."/>
            <person name="Kennedy M."/>
            <person name="Barry K."/>
            <person name="Grigoriev I.V."/>
            <person name="Miller A.N."/>
            <person name="O'Donnell K."/>
            <person name="Stajich J.E."/>
            <person name="Bonito G."/>
        </authorList>
    </citation>
    <scope>NUCLEOTIDE SEQUENCE</scope>
    <source>
        <strain evidence="7">NRRL 2769</strain>
    </source>
</reference>
<evidence type="ECO:0000256" key="3">
    <source>
        <dbReference type="ARBA" id="ARBA00022807"/>
    </source>
</evidence>
<feature type="region of interest" description="Disordered" evidence="5">
    <location>
        <begin position="476"/>
        <end position="577"/>
    </location>
</feature>
<dbReference type="GO" id="GO:0006508">
    <property type="term" value="P:proteolysis"/>
    <property type="evidence" value="ECO:0007669"/>
    <property type="project" value="UniProtKB-KW"/>
</dbReference>
<dbReference type="SUPFAM" id="SSF52129">
    <property type="entry name" value="Caspase-like"/>
    <property type="match status" value="1"/>
</dbReference>
<feature type="region of interest" description="Disordered" evidence="5">
    <location>
        <begin position="53"/>
        <end position="75"/>
    </location>
</feature>
<evidence type="ECO:0000259" key="6">
    <source>
        <dbReference type="Pfam" id="PF00656"/>
    </source>
</evidence>
<dbReference type="AlphaFoldDB" id="A0A9P6MVG0"/>
<feature type="compositionally biased region" description="Basic and acidic residues" evidence="5">
    <location>
        <begin position="194"/>
        <end position="205"/>
    </location>
</feature>
<protein>
    <submittedName>
        <fullName evidence="7">Ca(2+)-dependent cysteine protease</fullName>
    </submittedName>
</protein>
<feature type="compositionally biased region" description="Polar residues" evidence="5">
    <location>
        <begin position="176"/>
        <end position="189"/>
    </location>
</feature>
<feature type="compositionally biased region" description="Basic and acidic residues" evidence="5">
    <location>
        <begin position="91"/>
        <end position="102"/>
    </location>
</feature>
<feature type="compositionally biased region" description="Acidic residues" evidence="5">
    <location>
        <begin position="515"/>
        <end position="527"/>
    </location>
</feature>
<evidence type="ECO:0000256" key="1">
    <source>
        <dbReference type="ARBA" id="ARBA00009005"/>
    </source>
</evidence>
<feature type="region of interest" description="Disordered" evidence="5">
    <location>
        <begin position="625"/>
        <end position="644"/>
    </location>
</feature>
<gene>
    <name evidence="7" type="primary">MCA1_3</name>
    <name evidence="7" type="ORF">BGZ80_010149</name>
</gene>
<dbReference type="EMBL" id="JAAAID010000677">
    <property type="protein sequence ID" value="KAG0014927.1"/>
    <property type="molecule type" value="Genomic_DNA"/>
</dbReference>
<dbReference type="PANTHER" id="PTHR48104:SF30">
    <property type="entry name" value="METACASPASE-1"/>
    <property type="match status" value="1"/>
</dbReference>